<comment type="caution">
    <text evidence="1">The sequence shown here is derived from an EMBL/GenBank/DDBJ whole genome shotgun (WGS) entry which is preliminary data.</text>
</comment>
<protein>
    <submittedName>
        <fullName evidence="1">Uncharacterized protein</fullName>
    </submittedName>
</protein>
<organism evidence="1 2">
    <name type="scientific">Candidatus Dojkabacteria bacterium</name>
    <dbReference type="NCBI Taxonomy" id="2099670"/>
    <lineage>
        <taxon>Bacteria</taxon>
        <taxon>Candidatus Dojkabacteria</taxon>
    </lineage>
</organism>
<evidence type="ECO:0000313" key="1">
    <source>
        <dbReference type="EMBL" id="MCA9386851.1"/>
    </source>
</evidence>
<name>A0A955LAI4_9BACT</name>
<sequence>MPTLEDYNGSYFEFSKDRLDHVQTELSDILMFLLQEKVDPNFFDLPKIDTFSSFESYPTLKIFNCLIENRQVTLMLDLFNNGLEIILQDRNTYKTEKSLTLKFTDEAFTQISYFDYINNERDGYSERIRLDPIENELTRSIVVNHGLNEYLQATSTTKIILSFDFNTRKTSFFSYREDILGDKTIVLNCSDPYFCNFFEDYADLIDIPLVNRVESWKEGLNEYYFLTCREQRIAIEQEITSIKDRYTWTFYFLANGVATKRRIEMSRENNIFTGVLDRNTKIKVYTRSFNMDLFYTLKPYKFEFISRNIVK</sequence>
<evidence type="ECO:0000313" key="2">
    <source>
        <dbReference type="Proteomes" id="UP000714915"/>
    </source>
</evidence>
<accession>A0A955LAI4</accession>
<proteinExistence type="predicted"/>
<reference evidence="1" key="1">
    <citation type="submission" date="2020-04" db="EMBL/GenBank/DDBJ databases">
        <authorList>
            <person name="Zhang T."/>
        </authorList>
    </citation>
    <scope>NUCLEOTIDE SEQUENCE</scope>
    <source>
        <strain evidence="1">HKST-UBA09</strain>
    </source>
</reference>
<dbReference type="AlphaFoldDB" id="A0A955LAI4"/>
<dbReference type="EMBL" id="JAGQLF010000020">
    <property type="protein sequence ID" value="MCA9386851.1"/>
    <property type="molecule type" value="Genomic_DNA"/>
</dbReference>
<reference evidence="1" key="2">
    <citation type="journal article" date="2021" name="Microbiome">
        <title>Successional dynamics and alternative stable states in a saline activated sludge microbial community over 9 years.</title>
        <authorList>
            <person name="Wang Y."/>
            <person name="Ye J."/>
            <person name="Ju F."/>
            <person name="Liu L."/>
            <person name="Boyd J.A."/>
            <person name="Deng Y."/>
            <person name="Parks D.H."/>
            <person name="Jiang X."/>
            <person name="Yin X."/>
            <person name="Woodcroft B.J."/>
            <person name="Tyson G.W."/>
            <person name="Hugenholtz P."/>
            <person name="Polz M.F."/>
            <person name="Zhang T."/>
        </authorList>
    </citation>
    <scope>NUCLEOTIDE SEQUENCE</scope>
    <source>
        <strain evidence="1">HKST-UBA09</strain>
    </source>
</reference>
<gene>
    <name evidence="1" type="ORF">KC669_02330</name>
</gene>
<dbReference type="Proteomes" id="UP000714915">
    <property type="component" value="Unassembled WGS sequence"/>
</dbReference>